<evidence type="ECO:0000256" key="2">
    <source>
        <dbReference type="ARBA" id="ARBA00022475"/>
    </source>
</evidence>
<dbReference type="Gene3D" id="1.20.1740.10">
    <property type="entry name" value="Amino acid/polyamine transporter I"/>
    <property type="match status" value="1"/>
</dbReference>
<evidence type="ECO:0000256" key="1">
    <source>
        <dbReference type="ARBA" id="ARBA00004651"/>
    </source>
</evidence>
<name>A0ABV2QPZ5_9MICO</name>
<keyword evidence="3 6" id="KW-0812">Transmembrane</keyword>
<evidence type="ECO:0000256" key="3">
    <source>
        <dbReference type="ARBA" id="ARBA00022692"/>
    </source>
</evidence>
<feature type="transmembrane region" description="Helical" evidence="6">
    <location>
        <begin position="404"/>
        <end position="420"/>
    </location>
</feature>
<dbReference type="PANTHER" id="PTHR42770:SF13">
    <property type="entry name" value="L-METHIONINE_BRANCHED-CHAIN AMINO ACID EXPORTER YJEH"/>
    <property type="match status" value="1"/>
</dbReference>
<keyword evidence="5 6" id="KW-0472">Membrane</keyword>
<dbReference type="Proteomes" id="UP001549257">
    <property type="component" value="Unassembled WGS sequence"/>
</dbReference>
<evidence type="ECO:0000313" key="7">
    <source>
        <dbReference type="EMBL" id="MET4583015.1"/>
    </source>
</evidence>
<reference evidence="7 8" key="1">
    <citation type="submission" date="2024-06" db="EMBL/GenBank/DDBJ databases">
        <title>Sorghum-associated microbial communities from plants grown in Nebraska, USA.</title>
        <authorList>
            <person name="Schachtman D."/>
        </authorList>
    </citation>
    <scope>NUCLEOTIDE SEQUENCE [LARGE SCALE GENOMIC DNA]</scope>
    <source>
        <strain evidence="7 8">2857</strain>
    </source>
</reference>
<keyword evidence="8" id="KW-1185">Reference proteome</keyword>
<evidence type="ECO:0000256" key="4">
    <source>
        <dbReference type="ARBA" id="ARBA00022989"/>
    </source>
</evidence>
<feature type="transmembrane region" description="Helical" evidence="6">
    <location>
        <begin position="228"/>
        <end position="253"/>
    </location>
</feature>
<feature type="transmembrane region" description="Helical" evidence="6">
    <location>
        <begin position="354"/>
        <end position="373"/>
    </location>
</feature>
<evidence type="ECO:0000256" key="6">
    <source>
        <dbReference type="SAM" id="Phobius"/>
    </source>
</evidence>
<feature type="transmembrane region" description="Helical" evidence="6">
    <location>
        <begin position="96"/>
        <end position="122"/>
    </location>
</feature>
<dbReference type="RefSeq" id="WP_354025194.1">
    <property type="nucleotide sequence ID" value="NZ_JBEPSJ010000003.1"/>
</dbReference>
<dbReference type="EMBL" id="JBEPSJ010000003">
    <property type="protein sequence ID" value="MET4583015.1"/>
    <property type="molecule type" value="Genomic_DNA"/>
</dbReference>
<sequence>MTTTAAPPAVTGQGGSIGLVQASALYIAAVLGTGILALPALAATVAGPASILSVVAVLLLSIPLAGTFAALAARHPDSGGVATYVRMALGPTAARVAGYLFYFGVSAGTPVVAVLGASYVVAIFGGEPWAVVIVAVALFVPPFLSNAWGLRVSGRVQLVLTGALVAIVVFVVALASPAAQATNFTPFMPHGWAGVGAAISLFVWAFAGWEAVTHIAGEFANPRRTIPIATAIAIVAVGAAYLALQLVTVGVLGEAAGDTAVPLLTLVATAAPGVGPAVVAAVAAVVALGVLNAYLGAFAKLGASLGRDGDLPHWLARGAEAGGVPRRSLLVVGALAATYLTALVVSGLDLTPFILIHTTCMVVVYALGMVAAVRILRRWSIGWWLAVVSVVLVAGLVVLAGATLFIPAALALAAVVVTVIQRRRNAPVPRAL</sequence>
<accession>A0ABV2QPZ5</accession>
<dbReference type="InterPro" id="IPR050367">
    <property type="entry name" value="APC_superfamily"/>
</dbReference>
<evidence type="ECO:0000313" key="8">
    <source>
        <dbReference type="Proteomes" id="UP001549257"/>
    </source>
</evidence>
<feature type="transmembrane region" description="Helical" evidence="6">
    <location>
        <begin position="156"/>
        <end position="175"/>
    </location>
</feature>
<comment type="subcellular location">
    <subcellularLocation>
        <location evidence="1">Cell membrane</location>
        <topology evidence="1">Multi-pass membrane protein</topology>
    </subcellularLocation>
</comment>
<comment type="caution">
    <text evidence="7">The sequence shown here is derived from an EMBL/GenBank/DDBJ whole genome shotgun (WGS) entry which is preliminary data.</text>
</comment>
<organism evidence="7 8">
    <name type="scientific">Conyzicola nivalis</name>
    <dbReference type="NCBI Taxonomy" id="1477021"/>
    <lineage>
        <taxon>Bacteria</taxon>
        <taxon>Bacillati</taxon>
        <taxon>Actinomycetota</taxon>
        <taxon>Actinomycetes</taxon>
        <taxon>Micrococcales</taxon>
        <taxon>Microbacteriaceae</taxon>
        <taxon>Conyzicola</taxon>
    </lineage>
</organism>
<keyword evidence="4 6" id="KW-1133">Transmembrane helix</keyword>
<dbReference type="PIRSF" id="PIRSF006060">
    <property type="entry name" value="AA_transporter"/>
    <property type="match status" value="1"/>
</dbReference>
<gene>
    <name evidence="7" type="ORF">ABIE21_002534</name>
</gene>
<feature type="transmembrane region" description="Helical" evidence="6">
    <location>
        <begin position="380"/>
        <end position="398"/>
    </location>
</feature>
<feature type="transmembrane region" description="Helical" evidence="6">
    <location>
        <begin position="187"/>
        <end position="207"/>
    </location>
</feature>
<dbReference type="Pfam" id="PF13520">
    <property type="entry name" value="AA_permease_2"/>
    <property type="match status" value="1"/>
</dbReference>
<feature type="transmembrane region" description="Helical" evidence="6">
    <location>
        <begin position="24"/>
        <end position="45"/>
    </location>
</feature>
<evidence type="ECO:0000256" key="5">
    <source>
        <dbReference type="ARBA" id="ARBA00023136"/>
    </source>
</evidence>
<keyword evidence="2" id="KW-1003">Cell membrane</keyword>
<protein>
    <submittedName>
        <fullName evidence="7">Amino acid efflux transporter</fullName>
    </submittedName>
</protein>
<dbReference type="InterPro" id="IPR002293">
    <property type="entry name" value="AA/rel_permease1"/>
</dbReference>
<feature type="transmembrane region" description="Helical" evidence="6">
    <location>
        <begin position="51"/>
        <end position="73"/>
    </location>
</feature>
<proteinExistence type="predicted"/>
<feature type="transmembrane region" description="Helical" evidence="6">
    <location>
        <begin position="273"/>
        <end position="295"/>
    </location>
</feature>
<dbReference type="PANTHER" id="PTHR42770">
    <property type="entry name" value="AMINO ACID TRANSPORTER-RELATED"/>
    <property type="match status" value="1"/>
</dbReference>
<feature type="transmembrane region" description="Helical" evidence="6">
    <location>
        <begin position="128"/>
        <end position="144"/>
    </location>
</feature>
<feature type="transmembrane region" description="Helical" evidence="6">
    <location>
        <begin position="329"/>
        <end position="348"/>
    </location>
</feature>